<dbReference type="AlphaFoldDB" id="A0A8H7AUJ1"/>
<accession>A0A8H7AUJ1</accession>
<proteinExistence type="predicted"/>
<dbReference type="EMBL" id="JAACFV010000006">
    <property type="protein sequence ID" value="KAF7513276.1"/>
    <property type="molecule type" value="Genomic_DNA"/>
</dbReference>
<reference evidence="1" key="1">
    <citation type="submission" date="2020-02" db="EMBL/GenBank/DDBJ databases">
        <authorList>
            <person name="Palmer J.M."/>
        </authorList>
    </citation>
    <scope>NUCLEOTIDE SEQUENCE</scope>
    <source>
        <strain evidence="1">EPUS1.4</strain>
        <tissue evidence="1">Thallus</tissue>
    </source>
</reference>
<protein>
    <submittedName>
        <fullName evidence="1">Uncharacterized protein</fullName>
    </submittedName>
</protein>
<sequence length="63" mass="6947">MCCVNDLDGFAIESSTAEQETPSCVLRGQTQTSTVVVSIERCPFLSNISLTYKPEKTICKYLP</sequence>
<gene>
    <name evidence="1" type="ORF">GJ744_009697</name>
</gene>
<evidence type="ECO:0000313" key="2">
    <source>
        <dbReference type="Proteomes" id="UP000606974"/>
    </source>
</evidence>
<dbReference type="Proteomes" id="UP000606974">
    <property type="component" value="Unassembled WGS sequence"/>
</dbReference>
<evidence type="ECO:0000313" key="1">
    <source>
        <dbReference type="EMBL" id="KAF7513276.1"/>
    </source>
</evidence>
<keyword evidence="2" id="KW-1185">Reference proteome</keyword>
<comment type="caution">
    <text evidence="1">The sequence shown here is derived from an EMBL/GenBank/DDBJ whole genome shotgun (WGS) entry which is preliminary data.</text>
</comment>
<organism evidence="1 2">
    <name type="scientific">Endocarpon pusillum</name>
    <dbReference type="NCBI Taxonomy" id="364733"/>
    <lineage>
        <taxon>Eukaryota</taxon>
        <taxon>Fungi</taxon>
        <taxon>Dikarya</taxon>
        <taxon>Ascomycota</taxon>
        <taxon>Pezizomycotina</taxon>
        <taxon>Eurotiomycetes</taxon>
        <taxon>Chaetothyriomycetidae</taxon>
        <taxon>Verrucariales</taxon>
        <taxon>Verrucariaceae</taxon>
        <taxon>Endocarpon</taxon>
    </lineage>
</organism>
<name>A0A8H7AUJ1_9EURO</name>